<organism evidence="2 3">
    <name type="scientific">Minwuia thermotolerans</name>
    <dbReference type="NCBI Taxonomy" id="2056226"/>
    <lineage>
        <taxon>Bacteria</taxon>
        <taxon>Pseudomonadati</taxon>
        <taxon>Pseudomonadota</taxon>
        <taxon>Alphaproteobacteria</taxon>
        <taxon>Minwuiales</taxon>
        <taxon>Minwuiaceae</taxon>
        <taxon>Minwuia</taxon>
    </lineage>
</organism>
<feature type="region of interest" description="Disordered" evidence="1">
    <location>
        <begin position="74"/>
        <end position="93"/>
    </location>
</feature>
<gene>
    <name evidence="2" type="ORF">CVT23_18220</name>
</gene>
<evidence type="ECO:0000256" key="1">
    <source>
        <dbReference type="SAM" id="MobiDB-lite"/>
    </source>
</evidence>
<name>A0A2M9FXW8_9PROT</name>
<protein>
    <submittedName>
        <fullName evidence="2">Uncharacterized protein</fullName>
    </submittedName>
</protein>
<evidence type="ECO:0000313" key="2">
    <source>
        <dbReference type="EMBL" id="PJK28308.1"/>
    </source>
</evidence>
<reference evidence="2 3" key="1">
    <citation type="submission" date="2017-11" db="EMBL/GenBank/DDBJ databases">
        <title>Draft genome sequence of Rhizobiales bacterium SY3-13.</title>
        <authorList>
            <person name="Sun C."/>
        </authorList>
    </citation>
    <scope>NUCLEOTIDE SEQUENCE [LARGE SCALE GENOMIC DNA]</scope>
    <source>
        <strain evidence="2 3">SY3-13</strain>
    </source>
</reference>
<proteinExistence type="predicted"/>
<evidence type="ECO:0000313" key="3">
    <source>
        <dbReference type="Proteomes" id="UP000229498"/>
    </source>
</evidence>
<dbReference type="AlphaFoldDB" id="A0A2M9FXW8"/>
<keyword evidence="3" id="KW-1185">Reference proteome</keyword>
<dbReference type="Proteomes" id="UP000229498">
    <property type="component" value="Unassembled WGS sequence"/>
</dbReference>
<comment type="caution">
    <text evidence="2">The sequence shown here is derived from an EMBL/GenBank/DDBJ whole genome shotgun (WGS) entry which is preliminary data.</text>
</comment>
<accession>A0A2M9FXW8</accession>
<sequence length="278" mass="32188">MFIRRYSEVDQQLDCIVAKLKTYRLADRSSRQSDGPQDGMLKDDLREALAMYAGILAEDRWERRFRYRIGALKGPDAENSSSSSSPGSTPTEVRRQIVNLRKVASAWDAVGCSWNGRHRNKGMLRDALMDRLDELSDQTRILIWKRLPESYKRPPNDSNLGLRARSPLSLLGLRNIVDDIEEPTESMARVRDLIQRLGELDDNIVEPGGWPTPYTHLLIEELIPVWKQWTGRTPRRSNATIDQSGEWPFFEWVKLVNDKLDLPHIGEDRLDRLVRVYY</sequence>
<dbReference type="EMBL" id="PHIG01000047">
    <property type="protein sequence ID" value="PJK28308.1"/>
    <property type="molecule type" value="Genomic_DNA"/>
</dbReference>